<organism evidence="2 3">
    <name type="scientific">Vibrio hangzhouensis</name>
    <dbReference type="NCBI Taxonomy" id="462991"/>
    <lineage>
        <taxon>Bacteria</taxon>
        <taxon>Pseudomonadati</taxon>
        <taxon>Pseudomonadota</taxon>
        <taxon>Gammaproteobacteria</taxon>
        <taxon>Vibrionales</taxon>
        <taxon>Vibrionaceae</taxon>
        <taxon>Vibrio</taxon>
    </lineage>
</organism>
<feature type="domain" description="EAL" evidence="1">
    <location>
        <begin position="8"/>
        <end position="252"/>
    </location>
</feature>
<dbReference type="InterPro" id="IPR001633">
    <property type="entry name" value="EAL_dom"/>
</dbReference>
<dbReference type="Pfam" id="PF00563">
    <property type="entry name" value="EAL"/>
    <property type="match status" value="1"/>
</dbReference>
<dbReference type="Gene3D" id="3.20.20.450">
    <property type="entry name" value="EAL domain"/>
    <property type="match status" value="1"/>
</dbReference>
<evidence type="ECO:0000313" key="3">
    <source>
        <dbReference type="Proteomes" id="UP000236721"/>
    </source>
</evidence>
<gene>
    <name evidence="2" type="ORF">SAMN04488244_106139</name>
</gene>
<proteinExistence type="predicted"/>
<protein>
    <submittedName>
        <fullName evidence="2">EAL domain, c-di-GMP-specific phosphodiesterase class I (Or its enzymatically inactive variant)</fullName>
    </submittedName>
</protein>
<dbReference type="InterPro" id="IPR050706">
    <property type="entry name" value="Cyclic-di-GMP_PDE-like"/>
</dbReference>
<name>A0A1H5WZE7_9VIBR</name>
<dbReference type="PANTHER" id="PTHR33121:SF70">
    <property type="entry name" value="SIGNALING PROTEIN YKOW"/>
    <property type="match status" value="1"/>
</dbReference>
<dbReference type="GO" id="GO:0071111">
    <property type="term" value="F:cyclic-guanylate-specific phosphodiesterase activity"/>
    <property type="evidence" value="ECO:0007669"/>
    <property type="project" value="InterPro"/>
</dbReference>
<sequence length="260" mass="29957">MDKLSYEEVPGGLLIRSTLTNQLVVQFEYLLQQIVSSKNGSPMAYEMLSRLSSDLEDQCVDCESFFSNIDEKLIKNVFISQLRWISDHNCANSLDLISLNLTLSCLCDEQFVNQIICETHGPIAIEINEFERATLTTELINNIRMLQRFGHQVWLDDYLPHCQSANDTLGVIDWDMIKIDKTYLYTSDNDSVRMQLLIKYLHKYSGQGIIIEGIETNMQRAQFKREGIYLQGFYFGYPQSALRSTHAISNRQKSLVDGFH</sequence>
<evidence type="ECO:0000259" key="1">
    <source>
        <dbReference type="PROSITE" id="PS50883"/>
    </source>
</evidence>
<dbReference type="RefSeq" id="WP_103879881.1">
    <property type="nucleotide sequence ID" value="NZ_FNVG01000006.1"/>
</dbReference>
<dbReference type="SUPFAM" id="SSF141868">
    <property type="entry name" value="EAL domain-like"/>
    <property type="match status" value="1"/>
</dbReference>
<dbReference type="PANTHER" id="PTHR33121">
    <property type="entry name" value="CYCLIC DI-GMP PHOSPHODIESTERASE PDEF"/>
    <property type="match status" value="1"/>
</dbReference>
<dbReference type="EMBL" id="FNVG01000006">
    <property type="protein sequence ID" value="SEG04841.1"/>
    <property type="molecule type" value="Genomic_DNA"/>
</dbReference>
<accession>A0A1H5WZE7</accession>
<dbReference type="OrthoDB" id="5868634at2"/>
<dbReference type="SMART" id="SM00052">
    <property type="entry name" value="EAL"/>
    <property type="match status" value="1"/>
</dbReference>
<evidence type="ECO:0000313" key="2">
    <source>
        <dbReference type="EMBL" id="SEG04841.1"/>
    </source>
</evidence>
<dbReference type="InterPro" id="IPR035919">
    <property type="entry name" value="EAL_sf"/>
</dbReference>
<dbReference type="AlphaFoldDB" id="A0A1H5WZE7"/>
<reference evidence="3" key="1">
    <citation type="submission" date="2016-10" db="EMBL/GenBank/DDBJ databases">
        <authorList>
            <person name="Varghese N."/>
            <person name="Submissions S."/>
        </authorList>
    </citation>
    <scope>NUCLEOTIDE SEQUENCE [LARGE SCALE GENOMIC DNA]</scope>
    <source>
        <strain evidence="3">CGMCC 1.7062</strain>
    </source>
</reference>
<keyword evidence="3" id="KW-1185">Reference proteome</keyword>
<dbReference type="PROSITE" id="PS50883">
    <property type="entry name" value="EAL"/>
    <property type="match status" value="1"/>
</dbReference>
<dbReference type="Proteomes" id="UP000236721">
    <property type="component" value="Unassembled WGS sequence"/>
</dbReference>